<evidence type="ECO:0000313" key="3">
    <source>
        <dbReference type="Proteomes" id="UP000217343"/>
    </source>
</evidence>
<sequence>MSFPTWEVELKLHARVLQGESLASEDVFRVLMDPIVKVLKHEVGCQVDDDAYDSAVDAVLYYLRHPQRYDSQRARLSTYLTQIAKRRAADRHRSGKSRVQREEDYGEEFALRASAPKDVMELSVEARLTVRKLEQINFRTEERKLLGPVLQGEGATEELGKVLGLDSLSELEQRREVKRHRDRLMKRLARVGKEDAHDKS</sequence>
<feature type="domain" description="RNA polymerase sigma-70 region 2" evidence="1">
    <location>
        <begin position="33"/>
        <end position="96"/>
    </location>
</feature>
<dbReference type="Gene3D" id="1.10.1740.10">
    <property type="match status" value="1"/>
</dbReference>
<keyword evidence="3" id="KW-1185">Reference proteome</keyword>
<organism evidence="2 3">
    <name type="scientific">Corallococcus macrosporus DSM 14697</name>
    <dbReference type="NCBI Taxonomy" id="1189310"/>
    <lineage>
        <taxon>Bacteria</taxon>
        <taxon>Pseudomonadati</taxon>
        <taxon>Myxococcota</taxon>
        <taxon>Myxococcia</taxon>
        <taxon>Myxococcales</taxon>
        <taxon>Cystobacterineae</taxon>
        <taxon>Myxococcaceae</taxon>
        <taxon>Corallococcus</taxon>
    </lineage>
</organism>
<evidence type="ECO:0000313" key="2">
    <source>
        <dbReference type="EMBL" id="ATB48803.1"/>
    </source>
</evidence>
<dbReference type="Proteomes" id="UP000217343">
    <property type="component" value="Chromosome"/>
</dbReference>
<protein>
    <submittedName>
        <fullName evidence="2">Putative RNA polymerase sigma-70 factor</fullName>
    </submittedName>
</protein>
<dbReference type="GO" id="GO:0006352">
    <property type="term" value="P:DNA-templated transcription initiation"/>
    <property type="evidence" value="ECO:0007669"/>
    <property type="project" value="InterPro"/>
</dbReference>
<evidence type="ECO:0000259" key="1">
    <source>
        <dbReference type="Pfam" id="PF04542"/>
    </source>
</evidence>
<accession>A0A250JYJ5</accession>
<dbReference type="InterPro" id="IPR007627">
    <property type="entry name" value="RNA_pol_sigma70_r2"/>
</dbReference>
<dbReference type="SUPFAM" id="SSF88946">
    <property type="entry name" value="Sigma2 domain of RNA polymerase sigma factors"/>
    <property type="match status" value="1"/>
</dbReference>
<dbReference type="InterPro" id="IPR013325">
    <property type="entry name" value="RNA_pol_sigma_r2"/>
</dbReference>
<dbReference type="Pfam" id="PF04542">
    <property type="entry name" value="Sigma70_r2"/>
    <property type="match status" value="1"/>
</dbReference>
<name>A0A250JYJ5_9BACT</name>
<dbReference type="KEGG" id="mmas:MYMAC_004434"/>
<proteinExistence type="predicted"/>
<dbReference type="AlphaFoldDB" id="A0A250JYJ5"/>
<dbReference type="GO" id="GO:0003700">
    <property type="term" value="F:DNA-binding transcription factor activity"/>
    <property type="evidence" value="ECO:0007669"/>
    <property type="project" value="InterPro"/>
</dbReference>
<gene>
    <name evidence="2" type="ORF">MYMAC_004434</name>
</gene>
<dbReference type="EMBL" id="CP022203">
    <property type="protein sequence ID" value="ATB48803.1"/>
    <property type="molecule type" value="Genomic_DNA"/>
</dbReference>
<reference evidence="2 3" key="1">
    <citation type="submission" date="2017-06" db="EMBL/GenBank/DDBJ databases">
        <title>Sequencing and comparative analysis of myxobacterial genomes.</title>
        <authorList>
            <person name="Rupp O."/>
            <person name="Goesmann A."/>
            <person name="Sogaard-Andersen L."/>
        </authorList>
    </citation>
    <scope>NUCLEOTIDE SEQUENCE [LARGE SCALE GENOMIC DNA]</scope>
    <source>
        <strain evidence="2 3">DSM 14697</strain>
    </source>
</reference>